<proteinExistence type="predicted"/>
<dbReference type="STRING" id="70415.A0A5S6QPK8"/>
<feature type="domain" description="Reverse transcriptase" evidence="1">
    <location>
        <begin position="43"/>
        <end position="305"/>
    </location>
</feature>
<dbReference type="AlphaFoldDB" id="A0A5S6QPK8"/>
<dbReference type="PROSITE" id="PS50878">
    <property type="entry name" value="RT_POL"/>
    <property type="match status" value="1"/>
</dbReference>
<evidence type="ECO:0000313" key="2">
    <source>
        <dbReference type="Proteomes" id="UP000046395"/>
    </source>
</evidence>
<protein>
    <submittedName>
        <fullName evidence="3">Reverse transcriptase domain-containing protein</fullName>
    </submittedName>
</protein>
<evidence type="ECO:0000259" key="1">
    <source>
        <dbReference type="PROSITE" id="PS50878"/>
    </source>
</evidence>
<dbReference type="PANTHER" id="PTHR21301">
    <property type="entry name" value="REVERSE TRANSCRIPTASE"/>
    <property type="match status" value="1"/>
</dbReference>
<dbReference type="InterPro" id="IPR000008">
    <property type="entry name" value="C2_dom"/>
</dbReference>
<dbReference type="WBParaSite" id="TMUE_2000009170.1">
    <property type="protein sequence ID" value="TMUE_2000009170.1"/>
    <property type="gene ID" value="WBGene00302695"/>
</dbReference>
<dbReference type="InterPro" id="IPR000477">
    <property type="entry name" value="RT_dom"/>
</dbReference>
<dbReference type="SUPFAM" id="SSF49562">
    <property type="entry name" value="C2 domain (Calcium/lipid-binding domain, CaLB)"/>
    <property type="match status" value="1"/>
</dbReference>
<keyword evidence="2" id="KW-1185">Reference proteome</keyword>
<dbReference type="PANTHER" id="PTHR21301:SF10">
    <property type="entry name" value="REVERSE TRANSCRIPTASE DOMAIN-CONTAINING PROTEIN"/>
    <property type="match status" value="1"/>
</dbReference>
<evidence type="ECO:0000313" key="3">
    <source>
        <dbReference type="WBParaSite" id="TMUE_2000009170.1"/>
    </source>
</evidence>
<dbReference type="Proteomes" id="UP000046395">
    <property type="component" value="Unassembled WGS sequence"/>
</dbReference>
<sequence length="370" mass="42776">MLGLLESGLYKSIPRDPSGEVRRKLLMIMHEVIAETNDDKLTKISKQLYFHFNCHVPELYGLPKIRTEGVPIRPVITTINTVTSRLCTYLKDIINPLLGTRLSHVKNSKEFVTEIRNVSITDRDIMVSYDVKNLFTSIPIECTLNRLEELLSRDETLKNRTKLNPHHVKELVSFCTSEANFFRFQRNFFLQKNGAPMGSSLSPAIAEIFMEYLEELAFYNNDNTFYPKIFKRYVDDIFAIIERGKEDAFLGHLNGLFPEEIVFTIEKETNGVFLKVELCLGTRKIKSRKSNTIRRTQSPVFNESFNFKLSPDKLDQASLIILVCQSKSDKVIARLILGGVMFTRNKPLQQWQDMMANMKTVVSEWHFLTE</sequence>
<reference evidence="3" key="1">
    <citation type="submission" date="2019-12" db="UniProtKB">
        <authorList>
            <consortium name="WormBaseParasite"/>
        </authorList>
    </citation>
    <scope>IDENTIFICATION</scope>
</reference>
<accession>A0A5S6QPK8</accession>
<dbReference type="Gene3D" id="2.60.40.150">
    <property type="entry name" value="C2 domain"/>
    <property type="match status" value="1"/>
</dbReference>
<organism evidence="2 3">
    <name type="scientific">Trichuris muris</name>
    <name type="common">Mouse whipworm</name>
    <dbReference type="NCBI Taxonomy" id="70415"/>
    <lineage>
        <taxon>Eukaryota</taxon>
        <taxon>Metazoa</taxon>
        <taxon>Ecdysozoa</taxon>
        <taxon>Nematoda</taxon>
        <taxon>Enoplea</taxon>
        <taxon>Dorylaimia</taxon>
        <taxon>Trichinellida</taxon>
        <taxon>Trichuridae</taxon>
        <taxon>Trichuris</taxon>
    </lineage>
</organism>
<name>A0A5S6QPK8_TRIMR</name>
<dbReference type="Pfam" id="PF00168">
    <property type="entry name" value="C2"/>
    <property type="match status" value="1"/>
</dbReference>
<dbReference type="InterPro" id="IPR035892">
    <property type="entry name" value="C2_domain_sf"/>
</dbReference>
<dbReference type="Pfam" id="PF00078">
    <property type="entry name" value="RVT_1"/>
    <property type="match status" value="1"/>
</dbReference>